<sequence length="93" mass="9932">METKYISDRVILGRRGSRTAAPFGNLGVSGMIGSFSISMQSPVSQFQGRGNLGKKKDKKKFGSSRSNGIVCHKCGNAHKGGCNFDSNTCFGCH</sequence>
<dbReference type="AlphaFoldDB" id="A0A067JP02"/>
<name>A0A067JP02_JATCU</name>
<keyword evidence="2" id="KW-1185">Reference proteome</keyword>
<accession>A0A067JP02</accession>
<proteinExistence type="predicted"/>
<evidence type="ECO:0000313" key="1">
    <source>
        <dbReference type="EMBL" id="KDP24568.1"/>
    </source>
</evidence>
<dbReference type="Proteomes" id="UP000027138">
    <property type="component" value="Unassembled WGS sequence"/>
</dbReference>
<organism evidence="1 2">
    <name type="scientific">Jatropha curcas</name>
    <name type="common">Barbados nut</name>
    <dbReference type="NCBI Taxonomy" id="180498"/>
    <lineage>
        <taxon>Eukaryota</taxon>
        <taxon>Viridiplantae</taxon>
        <taxon>Streptophyta</taxon>
        <taxon>Embryophyta</taxon>
        <taxon>Tracheophyta</taxon>
        <taxon>Spermatophyta</taxon>
        <taxon>Magnoliopsida</taxon>
        <taxon>eudicotyledons</taxon>
        <taxon>Gunneridae</taxon>
        <taxon>Pentapetalae</taxon>
        <taxon>rosids</taxon>
        <taxon>fabids</taxon>
        <taxon>Malpighiales</taxon>
        <taxon>Euphorbiaceae</taxon>
        <taxon>Crotonoideae</taxon>
        <taxon>Jatropheae</taxon>
        <taxon>Jatropha</taxon>
    </lineage>
</organism>
<protein>
    <submittedName>
        <fullName evidence="1">Uncharacterized protein</fullName>
    </submittedName>
</protein>
<gene>
    <name evidence="1" type="ORF">JCGZ_26564</name>
</gene>
<evidence type="ECO:0000313" key="2">
    <source>
        <dbReference type="Proteomes" id="UP000027138"/>
    </source>
</evidence>
<reference evidence="1 2" key="1">
    <citation type="journal article" date="2014" name="PLoS ONE">
        <title>Global Analysis of Gene Expression Profiles in Physic Nut (Jatropha curcas L.) Seedlings Exposed to Salt Stress.</title>
        <authorList>
            <person name="Zhang L."/>
            <person name="Zhang C."/>
            <person name="Wu P."/>
            <person name="Chen Y."/>
            <person name="Li M."/>
            <person name="Jiang H."/>
            <person name="Wu G."/>
        </authorList>
    </citation>
    <scope>NUCLEOTIDE SEQUENCE [LARGE SCALE GENOMIC DNA]</scope>
    <source>
        <strain evidence="2">cv. GZQX0401</strain>
        <tissue evidence="1">Young leaves</tissue>
    </source>
</reference>
<dbReference type="EMBL" id="KK915109">
    <property type="protein sequence ID" value="KDP24568.1"/>
    <property type="molecule type" value="Genomic_DNA"/>
</dbReference>